<dbReference type="PROSITE" id="PS00135">
    <property type="entry name" value="TRYPSIN_SER"/>
    <property type="match status" value="2"/>
</dbReference>
<dbReference type="CDD" id="cd00190">
    <property type="entry name" value="Tryp_SPc"/>
    <property type="match status" value="2"/>
</dbReference>
<dbReference type="GeneID" id="128202497"/>
<dbReference type="InterPro" id="IPR001314">
    <property type="entry name" value="Peptidase_S1A"/>
</dbReference>
<feature type="domain" description="Peptidase S1" evidence="8">
    <location>
        <begin position="24"/>
        <end position="256"/>
    </location>
</feature>
<dbReference type="SUPFAM" id="SSF50494">
    <property type="entry name" value="Trypsin-like serine proteases"/>
    <property type="match status" value="2"/>
</dbReference>
<dbReference type="RefSeq" id="XP_052759029.1">
    <property type="nucleotide sequence ID" value="XM_052903069.1"/>
</dbReference>
<dbReference type="PROSITE" id="PS00134">
    <property type="entry name" value="TRYPSIN_HIS"/>
    <property type="match status" value="2"/>
</dbReference>
<protein>
    <submittedName>
        <fullName evidence="10">Transmembrane protease serine 9-like</fullName>
    </submittedName>
</protein>
<keyword evidence="5" id="KW-1015">Disulfide bond</keyword>
<feature type="domain" description="Peptidase S1" evidence="8">
    <location>
        <begin position="281"/>
        <end position="512"/>
    </location>
</feature>
<name>A0ABM3N622_GALME</name>
<dbReference type="Gene3D" id="2.40.10.10">
    <property type="entry name" value="Trypsin-like serine proteases"/>
    <property type="match status" value="2"/>
</dbReference>
<dbReference type="InterPro" id="IPR033116">
    <property type="entry name" value="TRYPSIN_SER"/>
</dbReference>
<dbReference type="InterPro" id="IPR009003">
    <property type="entry name" value="Peptidase_S1_PA"/>
</dbReference>
<dbReference type="PANTHER" id="PTHR24276:SF91">
    <property type="entry name" value="AT26814P-RELATED"/>
    <property type="match status" value="1"/>
</dbReference>
<keyword evidence="4 6" id="KW-0720">Serine protease</keyword>
<dbReference type="PROSITE" id="PS50240">
    <property type="entry name" value="TRYPSIN_DOM"/>
    <property type="match status" value="2"/>
</dbReference>
<dbReference type="SMART" id="SM00020">
    <property type="entry name" value="Tryp_SPc"/>
    <property type="match status" value="2"/>
</dbReference>
<dbReference type="InterPro" id="IPR043504">
    <property type="entry name" value="Peptidase_S1_PA_chymotrypsin"/>
</dbReference>
<organism evidence="9 10">
    <name type="scientific">Galleria mellonella</name>
    <name type="common">Greater wax moth</name>
    <dbReference type="NCBI Taxonomy" id="7137"/>
    <lineage>
        <taxon>Eukaryota</taxon>
        <taxon>Metazoa</taxon>
        <taxon>Ecdysozoa</taxon>
        <taxon>Arthropoda</taxon>
        <taxon>Hexapoda</taxon>
        <taxon>Insecta</taxon>
        <taxon>Pterygota</taxon>
        <taxon>Neoptera</taxon>
        <taxon>Endopterygota</taxon>
        <taxon>Lepidoptera</taxon>
        <taxon>Glossata</taxon>
        <taxon>Ditrysia</taxon>
        <taxon>Pyraloidea</taxon>
        <taxon>Pyralidae</taxon>
        <taxon>Galleriinae</taxon>
        <taxon>Galleria</taxon>
    </lineage>
</organism>
<gene>
    <name evidence="10" type="primary">LOC128202497</name>
</gene>
<evidence type="ECO:0000256" key="4">
    <source>
        <dbReference type="ARBA" id="ARBA00022825"/>
    </source>
</evidence>
<proteinExistence type="inferred from homology"/>
<evidence type="ECO:0000256" key="5">
    <source>
        <dbReference type="ARBA" id="ARBA00023157"/>
    </source>
</evidence>
<evidence type="ECO:0000313" key="9">
    <source>
        <dbReference type="Proteomes" id="UP001652740"/>
    </source>
</evidence>
<dbReference type="PRINTS" id="PR00722">
    <property type="entry name" value="CHYMOTRYPSIN"/>
</dbReference>
<dbReference type="InterPro" id="IPR050430">
    <property type="entry name" value="Peptidase_S1"/>
</dbReference>
<dbReference type="Proteomes" id="UP001652740">
    <property type="component" value="Unplaced"/>
</dbReference>
<keyword evidence="9" id="KW-1185">Reference proteome</keyword>
<dbReference type="InterPro" id="IPR018114">
    <property type="entry name" value="TRYPSIN_HIS"/>
</dbReference>
<evidence type="ECO:0000256" key="2">
    <source>
        <dbReference type="ARBA" id="ARBA00022670"/>
    </source>
</evidence>
<reference evidence="10" key="1">
    <citation type="submission" date="2025-08" db="UniProtKB">
        <authorList>
            <consortium name="RefSeq"/>
        </authorList>
    </citation>
    <scope>IDENTIFICATION</scope>
    <source>
        <tissue evidence="10">Whole larvae</tissue>
    </source>
</reference>
<sequence length="512" mass="54740">MRSIIVWLTVIAAVAAVPKNPQRIIGGELTNINNYPEIAALLFSWNGIAYSQACGGSILNKRSILSAAHCFVGDPANRWRVRVGSTNANSGGVVHNVDAIITHGSYNNGTNDNDLSILRLSSNLVYTDVIQPASIAGSSYNLADNQVVYAAGWGATSVGGSGSEQLQHVQVWTVNQEICRNRYAEIGHALTDNMLCSGWLDVGGRDQCQGDSGGPLYHNKVVVGVCSWGAQCAVARYPGVNARVSRYAAWIRENSDKMRSIIVWLTVIAAVAAVPKNPQRIIGGELTNINNYPEIAALLFSWNGIAYSQACGGSILNKRSILSAAHCFVGDPANRWRVRVGSTNANSGGVVHNVDAIITHSSYNNGTNDNDLSILRLSSNLVYTDVIQPASIAGSSYNLADNQVVYAAGWGATSVGGSGSEQLQHVQVWTVNQETCRNRYAEIGHALTDNMLCSGWLDVGGRDQCQGDSGGPLYHNKVVVGVCSWGAQCAVARYPGVNARVSRYAAWIRENS</sequence>
<evidence type="ECO:0000256" key="7">
    <source>
        <dbReference type="SAM" id="SignalP"/>
    </source>
</evidence>
<evidence type="ECO:0000256" key="3">
    <source>
        <dbReference type="ARBA" id="ARBA00022801"/>
    </source>
</evidence>
<evidence type="ECO:0000256" key="6">
    <source>
        <dbReference type="RuleBase" id="RU363034"/>
    </source>
</evidence>
<dbReference type="PANTHER" id="PTHR24276">
    <property type="entry name" value="POLYSERASE-RELATED"/>
    <property type="match status" value="1"/>
</dbReference>
<keyword evidence="3 6" id="KW-0378">Hydrolase</keyword>
<accession>A0ABM3N622</accession>
<evidence type="ECO:0000313" key="10">
    <source>
        <dbReference type="RefSeq" id="XP_052759029.1"/>
    </source>
</evidence>
<evidence type="ECO:0000259" key="8">
    <source>
        <dbReference type="PROSITE" id="PS50240"/>
    </source>
</evidence>
<comment type="similarity">
    <text evidence="1">Belongs to the peptidase S1 family.</text>
</comment>
<feature type="signal peptide" evidence="7">
    <location>
        <begin position="1"/>
        <end position="16"/>
    </location>
</feature>
<dbReference type="InterPro" id="IPR001254">
    <property type="entry name" value="Trypsin_dom"/>
</dbReference>
<keyword evidence="7" id="KW-0732">Signal</keyword>
<dbReference type="Pfam" id="PF00089">
    <property type="entry name" value="Trypsin"/>
    <property type="match status" value="2"/>
</dbReference>
<keyword evidence="2 6" id="KW-0645">Protease</keyword>
<feature type="chain" id="PRO_5046451721" evidence="7">
    <location>
        <begin position="17"/>
        <end position="512"/>
    </location>
</feature>
<evidence type="ECO:0000256" key="1">
    <source>
        <dbReference type="ARBA" id="ARBA00007664"/>
    </source>
</evidence>